<reference evidence="2 3" key="1">
    <citation type="submission" date="2015-11" db="EMBL/GenBank/DDBJ databases">
        <title>Expanding the genomic diversity of Burkholderia species for the development of highly accurate diagnostics.</title>
        <authorList>
            <person name="Sahl J."/>
            <person name="Keim P."/>
            <person name="Wagner D."/>
        </authorList>
    </citation>
    <scope>NUCLEOTIDE SEQUENCE [LARGE SCALE GENOMIC DNA]</scope>
    <source>
        <strain evidence="2 3">MSMB2036</strain>
    </source>
</reference>
<evidence type="ECO:0000313" key="2">
    <source>
        <dbReference type="EMBL" id="KVG69194.1"/>
    </source>
</evidence>
<feature type="compositionally biased region" description="Basic and acidic residues" evidence="1">
    <location>
        <begin position="49"/>
        <end position="65"/>
    </location>
</feature>
<dbReference type="AlphaFoldDB" id="A0A103RK07"/>
<sequence length="74" mass="7873">MDCDLLLCRRLAAKFVTLGLQVIDLLHLICDRCGLISVPIPLEIAAGRAGDDASDHDQPDTRIDPAHATSPPAA</sequence>
<evidence type="ECO:0000313" key="3">
    <source>
        <dbReference type="Proteomes" id="UP000064029"/>
    </source>
</evidence>
<dbReference type="EMBL" id="LOXM01000105">
    <property type="protein sequence ID" value="KVG69194.1"/>
    <property type="molecule type" value="Genomic_DNA"/>
</dbReference>
<dbReference type="Proteomes" id="UP000064029">
    <property type="component" value="Unassembled WGS sequence"/>
</dbReference>
<organism evidence="2 3">
    <name type="scientific">Burkholderia ubonensis</name>
    <dbReference type="NCBI Taxonomy" id="101571"/>
    <lineage>
        <taxon>Bacteria</taxon>
        <taxon>Pseudomonadati</taxon>
        <taxon>Pseudomonadota</taxon>
        <taxon>Betaproteobacteria</taxon>
        <taxon>Burkholderiales</taxon>
        <taxon>Burkholderiaceae</taxon>
        <taxon>Burkholderia</taxon>
        <taxon>Burkholderia cepacia complex</taxon>
    </lineage>
</organism>
<protein>
    <submittedName>
        <fullName evidence="2">Uncharacterized protein</fullName>
    </submittedName>
</protein>
<evidence type="ECO:0000256" key="1">
    <source>
        <dbReference type="SAM" id="MobiDB-lite"/>
    </source>
</evidence>
<accession>A0A103RK07</accession>
<proteinExistence type="predicted"/>
<name>A0A103RK07_9BURK</name>
<gene>
    <name evidence="2" type="ORF">WJ33_23250</name>
</gene>
<feature type="region of interest" description="Disordered" evidence="1">
    <location>
        <begin position="49"/>
        <end position="74"/>
    </location>
</feature>
<comment type="caution">
    <text evidence="2">The sequence shown here is derived from an EMBL/GenBank/DDBJ whole genome shotgun (WGS) entry which is preliminary data.</text>
</comment>